<feature type="compositionally biased region" description="Low complexity" evidence="1">
    <location>
        <begin position="115"/>
        <end position="126"/>
    </location>
</feature>
<name>A0A378TDS8_9MYCO</name>
<feature type="compositionally biased region" description="Pro residues" evidence="1">
    <location>
        <begin position="95"/>
        <end position="105"/>
    </location>
</feature>
<accession>A0A378TDS8</accession>
<sequence length="180" mass="18049">MYHRTTTDNLKRAALVAITTAGIGLGALGIGPALANAAPPGGGCPGPACVQPPGAPPGPGGPPGHPGPPGPGGPGRPGPGGPWDGPGPHGGPGEFGPPPPPPPSAAEPGHWGFRGAPWGEGPAPWGWGPPPRPSWDRPLPPPGGYWNAGAINYWGYDVTPVWNPGFNQWGFWLFGAWIAL</sequence>
<evidence type="ECO:0000313" key="3">
    <source>
        <dbReference type="Proteomes" id="UP000254978"/>
    </source>
</evidence>
<dbReference type="Proteomes" id="UP000254978">
    <property type="component" value="Unassembled WGS sequence"/>
</dbReference>
<proteinExistence type="predicted"/>
<feature type="region of interest" description="Disordered" evidence="1">
    <location>
        <begin position="48"/>
        <end position="135"/>
    </location>
</feature>
<dbReference type="AlphaFoldDB" id="A0A378TDS8"/>
<dbReference type="RefSeq" id="WP_163908149.1">
    <property type="nucleotide sequence ID" value="NZ_AP022600.1"/>
</dbReference>
<evidence type="ECO:0000256" key="1">
    <source>
        <dbReference type="SAM" id="MobiDB-lite"/>
    </source>
</evidence>
<feature type="compositionally biased region" description="Pro residues" evidence="1">
    <location>
        <begin position="53"/>
        <end position="80"/>
    </location>
</feature>
<keyword evidence="3" id="KW-1185">Reference proteome</keyword>
<gene>
    <name evidence="2" type="ORF">NCTC10821_02178</name>
</gene>
<evidence type="ECO:0000313" key="2">
    <source>
        <dbReference type="EMBL" id="STZ58664.1"/>
    </source>
</evidence>
<dbReference type="EMBL" id="UGQT01000001">
    <property type="protein sequence ID" value="STZ58664.1"/>
    <property type="molecule type" value="Genomic_DNA"/>
</dbReference>
<reference evidence="2 3" key="1">
    <citation type="submission" date="2018-06" db="EMBL/GenBank/DDBJ databases">
        <authorList>
            <consortium name="Pathogen Informatics"/>
            <person name="Doyle S."/>
        </authorList>
    </citation>
    <scope>NUCLEOTIDE SEQUENCE [LARGE SCALE GENOMIC DNA]</scope>
    <source>
        <strain evidence="2 3">NCTC10821</strain>
    </source>
</reference>
<organism evidence="2 3">
    <name type="scientific">Mycolicibacterium tokaiense</name>
    <dbReference type="NCBI Taxonomy" id="39695"/>
    <lineage>
        <taxon>Bacteria</taxon>
        <taxon>Bacillati</taxon>
        <taxon>Actinomycetota</taxon>
        <taxon>Actinomycetes</taxon>
        <taxon>Mycobacteriales</taxon>
        <taxon>Mycobacteriaceae</taxon>
        <taxon>Mycolicibacterium</taxon>
    </lineage>
</organism>
<protein>
    <submittedName>
        <fullName evidence="2">Chitin-binding protein</fullName>
    </submittedName>
</protein>
<feature type="compositionally biased region" description="Gly residues" evidence="1">
    <location>
        <begin position="81"/>
        <end position="94"/>
    </location>
</feature>